<feature type="non-terminal residue" evidence="2">
    <location>
        <position position="1"/>
    </location>
</feature>
<evidence type="ECO:0000313" key="3">
    <source>
        <dbReference type="Proteomes" id="UP001302745"/>
    </source>
</evidence>
<dbReference type="AlphaFoldDB" id="A0AAN6VE04"/>
<feature type="compositionally biased region" description="Acidic residues" evidence="1">
    <location>
        <begin position="229"/>
        <end position="238"/>
    </location>
</feature>
<feature type="compositionally biased region" description="Basic and acidic residues" evidence="1">
    <location>
        <begin position="313"/>
        <end position="323"/>
    </location>
</feature>
<feature type="region of interest" description="Disordered" evidence="1">
    <location>
        <begin position="212"/>
        <end position="349"/>
    </location>
</feature>
<dbReference type="Proteomes" id="UP001302745">
    <property type="component" value="Unassembled WGS sequence"/>
</dbReference>
<feature type="region of interest" description="Disordered" evidence="1">
    <location>
        <begin position="54"/>
        <end position="77"/>
    </location>
</feature>
<sequence length="349" mass="38065">SLYVDHGHPVRTSGSKPDCAGIPCRHGLGCPRHPNLTKIFGRYWQAKELRAKADNPFRPPTLPSGSSNVGETKQLLDGRGLPREVGCSAETGDDIYCLPSARRGSRADTLCNDEGGKPELASTEPALHSPDRQDRIEFRRNVGAHYNANPEEDCGPTRPPAPGEQDKDSPVVPPPAQESRASIPRFSDDEPSTQLSISQNRVNLHCHIGRRRHCDTDDGQNDCPIVGSDAEDSEDDVVELPPCKRRRVSTVFVAIGETASQQQTHLSSGDSSSREARRSSQRLKRHIGRSTAHPPSRDSTWDPCAEDGAGYRGTEDRSADSSTKRHHPARQGSKGPVKDQDKPTSTQGE</sequence>
<reference evidence="2" key="2">
    <citation type="submission" date="2023-05" db="EMBL/GenBank/DDBJ databases">
        <authorList>
            <consortium name="Lawrence Berkeley National Laboratory"/>
            <person name="Steindorff A."/>
            <person name="Hensen N."/>
            <person name="Bonometti L."/>
            <person name="Westerberg I."/>
            <person name="Brannstrom I.O."/>
            <person name="Guillou S."/>
            <person name="Cros-Aarteil S."/>
            <person name="Calhoun S."/>
            <person name="Haridas S."/>
            <person name="Kuo A."/>
            <person name="Mondo S."/>
            <person name="Pangilinan J."/>
            <person name="Riley R."/>
            <person name="Labutti K."/>
            <person name="Andreopoulos B."/>
            <person name="Lipzen A."/>
            <person name="Chen C."/>
            <person name="Yanf M."/>
            <person name="Daum C."/>
            <person name="Ng V."/>
            <person name="Clum A."/>
            <person name="Ohm R."/>
            <person name="Martin F."/>
            <person name="Silar P."/>
            <person name="Natvig D."/>
            <person name="Lalanne C."/>
            <person name="Gautier V."/>
            <person name="Ament-Velasquez S.L."/>
            <person name="Kruys A."/>
            <person name="Hutchinson M.I."/>
            <person name="Powell A.J."/>
            <person name="Barry K."/>
            <person name="Miller A.N."/>
            <person name="Grigoriev I.V."/>
            <person name="Debuchy R."/>
            <person name="Gladieux P."/>
            <person name="Thoren M.H."/>
            <person name="Johannesson H."/>
        </authorList>
    </citation>
    <scope>NUCLEOTIDE SEQUENCE</scope>
    <source>
        <strain evidence="2">CBS 538.74</strain>
    </source>
</reference>
<organism evidence="2 3">
    <name type="scientific">Chaetomidium leptoderma</name>
    <dbReference type="NCBI Taxonomy" id="669021"/>
    <lineage>
        <taxon>Eukaryota</taxon>
        <taxon>Fungi</taxon>
        <taxon>Dikarya</taxon>
        <taxon>Ascomycota</taxon>
        <taxon>Pezizomycotina</taxon>
        <taxon>Sordariomycetes</taxon>
        <taxon>Sordariomycetidae</taxon>
        <taxon>Sordariales</taxon>
        <taxon>Chaetomiaceae</taxon>
        <taxon>Chaetomidium</taxon>
    </lineage>
</organism>
<gene>
    <name evidence="2" type="ORF">C8A00DRAFT_19779</name>
</gene>
<comment type="caution">
    <text evidence="2">The sequence shown here is derived from an EMBL/GenBank/DDBJ whole genome shotgun (WGS) entry which is preliminary data.</text>
</comment>
<reference evidence="2" key="1">
    <citation type="journal article" date="2023" name="Mol. Phylogenet. Evol.">
        <title>Genome-scale phylogeny and comparative genomics of the fungal order Sordariales.</title>
        <authorList>
            <person name="Hensen N."/>
            <person name="Bonometti L."/>
            <person name="Westerberg I."/>
            <person name="Brannstrom I.O."/>
            <person name="Guillou S."/>
            <person name="Cros-Aarteil S."/>
            <person name="Calhoun S."/>
            <person name="Haridas S."/>
            <person name="Kuo A."/>
            <person name="Mondo S."/>
            <person name="Pangilinan J."/>
            <person name="Riley R."/>
            <person name="LaButti K."/>
            <person name="Andreopoulos B."/>
            <person name="Lipzen A."/>
            <person name="Chen C."/>
            <person name="Yan M."/>
            <person name="Daum C."/>
            <person name="Ng V."/>
            <person name="Clum A."/>
            <person name="Steindorff A."/>
            <person name="Ohm R.A."/>
            <person name="Martin F."/>
            <person name="Silar P."/>
            <person name="Natvig D.O."/>
            <person name="Lalanne C."/>
            <person name="Gautier V."/>
            <person name="Ament-Velasquez S.L."/>
            <person name="Kruys A."/>
            <person name="Hutchinson M.I."/>
            <person name="Powell A.J."/>
            <person name="Barry K."/>
            <person name="Miller A.N."/>
            <person name="Grigoriev I.V."/>
            <person name="Debuchy R."/>
            <person name="Gladieux P."/>
            <person name="Hiltunen Thoren M."/>
            <person name="Johannesson H."/>
        </authorList>
    </citation>
    <scope>NUCLEOTIDE SEQUENCE</scope>
    <source>
        <strain evidence="2">CBS 538.74</strain>
    </source>
</reference>
<proteinExistence type="predicted"/>
<feature type="compositionally biased region" description="Basic and acidic residues" evidence="1">
    <location>
        <begin position="129"/>
        <end position="140"/>
    </location>
</feature>
<evidence type="ECO:0000313" key="2">
    <source>
        <dbReference type="EMBL" id="KAK4148381.1"/>
    </source>
</evidence>
<protein>
    <submittedName>
        <fullName evidence="2">Uncharacterized protein</fullName>
    </submittedName>
</protein>
<feature type="region of interest" description="Disordered" evidence="1">
    <location>
        <begin position="105"/>
        <end position="198"/>
    </location>
</feature>
<name>A0AAN6VE04_9PEZI</name>
<feature type="compositionally biased region" description="Basic residues" evidence="1">
    <location>
        <begin position="279"/>
        <end position="288"/>
    </location>
</feature>
<accession>A0AAN6VE04</accession>
<evidence type="ECO:0000256" key="1">
    <source>
        <dbReference type="SAM" id="MobiDB-lite"/>
    </source>
</evidence>
<dbReference type="EMBL" id="MU857448">
    <property type="protein sequence ID" value="KAK4148381.1"/>
    <property type="molecule type" value="Genomic_DNA"/>
</dbReference>
<keyword evidence="3" id="KW-1185">Reference proteome</keyword>